<keyword evidence="4" id="KW-1185">Reference proteome</keyword>
<dbReference type="PANTHER" id="PTHR14969:SF13">
    <property type="entry name" value="AT30094P"/>
    <property type="match status" value="1"/>
</dbReference>
<evidence type="ECO:0000256" key="1">
    <source>
        <dbReference type="SAM" id="Phobius"/>
    </source>
</evidence>
<dbReference type="EMBL" id="CP017248">
    <property type="protein sequence ID" value="AOR34452.1"/>
    <property type="molecule type" value="Genomic_DNA"/>
</dbReference>
<proteinExistence type="predicted"/>
<keyword evidence="1" id="KW-0812">Transmembrane</keyword>
<feature type="transmembrane region" description="Helical" evidence="1">
    <location>
        <begin position="161"/>
        <end position="179"/>
    </location>
</feature>
<feature type="transmembrane region" description="Helical" evidence="1">
    <location>
        <begin position="131"/>
        <end position="155"/>
    </location>
</feature>
<feature type="domain" description="Phosphatidic acid phosphatase type 2/haloperoxidase" evidence="2">
    <location>
        <begin position="63"/>
        <end position="176"/>
    </location>
</feature>
<dbReference type="Proteomes" id="UP000094960">
    <property type="component" value="Chromosome"/>
</dbReference>
<evidence type="ECO:0000259" key="2">
    <source>
        <dbReference type="SMART" id="SM00014"/>
    </source>
</evidence>
<sequence length="190" mass="19346">MAAPFAPLTAADRDILRWLAAHRGAGWTALAEGLMDLGLNVVLLALLLLAALLAALVVRRLRPLVAAAGGAAVVSVVASQVLKHLIARPRPDAGLALVHAGGYSMPSTDAALVAGLTAAAVLAVRWPGRAWRLTVSAGAVAANLVTGWALVYLGVHWTTDVLAGWLLGGTIGAAVGTLVRRRATDGEPAP</sequence>
<dbReference type="RefSeq" id="WP_069781001.1">
    <property type="nucleotide sequence ID" value="NZ_CP017248.1"/>
</dbReference>
<gene>
    <name evidence="3" type="ORF">BFF78_28420</name>
</gene>
<dbReference type="Gene3D" id="1.20.144.10">
    <property type="entry name" value="Phosphatidic acid phosphatase type 2/haloperoxidase"/>
    <property type="match status" value="2"/>
</dbReference>
<dbReference type="InterPro" id="IPR036938">
    <property type="entry name" value="PAP2/HPO_sf"/>
</dbReference>
<protein>
    <recommendedName>
        <fullName evidence="2">Phosphatidic acid phosphatase type 2/haloperoxidase domain-containing protein</fullName>
    </recommendedName>
</protein>
<dbReference type="Pfam" id="PF01569">
    <property type="entry name" value="PAP2"/>
    <property type="match status" value="1"/>
</dbReference>
<feature type="transmembrane region" description="Helical" evidence="1">
    <location>
        <begin position="64"/>
        <end position="82"/>
    </location>
</feature>
<accession>A0A1D7YFY8</accession>
<evidence type="ECO:0000313" key="3">
    <source>
        <dbReference type="EMBL" id="AOR34452.1"/>
    </source>
</evidence>
<dbReference type="SUPFAM" id="SSF48317">
    <property type="entry name" value="Acid phosphatase/Vanadium-dependent haloperoxidase"/>
    <property type="match status" value="1"/>
</dbReference>
<dbReference type="AlphaFoldDB" id="A0A1D7YFY8"/>
<dbReference type="KEGG" id="spun:BFF78_28420"/>
<evidence type="ECO:0000313" key="4">
    <source>
        <dbReference type="Proteomes" id="UP000094960"/>
    </source>
</evidence>
<organism evidence="3 4">
    <name type="scientific">Streptomyces fodineus</name>
    <dbReference type="NCBI Taxonomy" id="1904616"/>
    <lineage>
        <taxon>Bacteria</taxon>
        <taxon>Bacillati</taxon>
        <taxon>Actinomycetota</taxon>
        <taxon>Actinomycetes</taxon>
        <taxon>Kitasatosporales</taxon>
        <taxon>Streptomycetaceae</taxon>
        <taxon>Streptomyces</taxon>
    </lineage>
</organism>
<name>A0A1D7YFY8_9ACTN</name>
<dbReference type="InterPro" id="IPR000326">
    <property type="entry name" value="PAP2/HPO"/>
</dbReference>
<feature type="transmembrane region" description="Helical" evidence="1">
    <location>
        <begin position="102"/>
        <end position="124"/>
    </location>
</feature>
<keyword evidence="1" id="KW-0472">Membrane</keyword>
<dbReference type="PANTHER" id="PTHR14969">
    <property type="entry name" value="SPHINGOSINE-1-PHOSPHATE PHOSPHOHYDROLASE"/>
    <property type="match status" value="1"/>
</dbReference>
<keyword evidence="1" id="KW-1133">Transmembrane helix</keyword>
<reference evidence="4" key="1">
    <citation type="submission" date="2016-09" db="EMBL/GenBank/DDBJ databases">
        <title>Streptomyces puniciscabiei strain:TW1S1 Genome sequencing and assembly.</title>
        <authorList>
            <person name="Kim M.-K."/>
            <person name="Kim S.B."/>
        </authorList>
    </citation>
    <scope>NUCLEOTIDE SEQUENCE [LARGE SCALE GENOMIC DNA]</scope>
    <source>
        <strain evidence="4">TW1S1</strain>
    </source>
</reference>
<feature type="transmembrane region" description="Helical" evidence="1">
    <location>
        <begin position="37"/>
        <end position="57"/>
    </location>
</feature>
<dbReference type="SMART" id="SM00014">
    <property type="entry name" value="acidPPc"/>
    <property type="match status" value="1"/>
</dbReference>